<accession>A0ABV5YBU2</accession>
<evidence type="ECO:0000256" key="1">
    <source>
        <dbReference type="SAM" id="MobiDB-lite"/>
    </source>
</evidence>
<keyword evidence="4" id="KW-1185">Reference proteome</keyword>
<keyword evidence="2" id="KW-1133">Transmembrane helix</keyword>
<feature type="transmembrane region" description="Helical" evidence="2">
    <location>
        <begin position="74"/>
        <end position="96"/>
    </location>
</feature>
<keyword evidence="2" id="KW-0812">Transmembrane</keyword>
<evidence type="ECO:0000313" key="3">
    <source>
        <dbReference type="EMBL" id="MFB9832484.1"/>
    </source>
</evidence>
<sequence>MKPLGGLLTPYARPRRAGRNSPDRRTSDDVARAGRRAAYTAFAWVMVFLAWHVVWYVTGLQFPSASDRHGAGRVLVQVFSLIIVVMVVVGALLPLALAQPWGRRVPRWMLLSAAWTGAVLLAARGVSGVGDDLVRVTGILPKGFTGLTTAQTLGTSHPSFWHLFASGATDVLFTAGGLAFALAAITYRRVTPPLPREPA</sequence>
<keyword evidence="2" id="KW-0472">Membrane</keyword>
<evidence type="ECO:0000313" key="4">
    <source>
        <dbReference type="Proteomes" id="UP001589627"/>
    </source>
</evidence>
<evidence type="ECO:0000256" key="2">
    <source>
        <dbReference type="SAM" id="Phobius"/>
    </source>
</evidence>
<proteinExistence type="predicted"/>
<name>A0ABV5YBU2_9ACTN</name>
<protein>
    <submittedName>
        <fullName evidence="3">DUF3995 domain-containing protein</fullName>
    </submittedName>
</protein>
<reference evidence="3 4" key="1">
    <citation type="submission" date="2024-09" db="EMBL/GenBank/DDBJ databases">
        <authorList>
            <person name="Sun Q."/>
            <person name="Mori K."/>
        </authorList>
    </citation>
    <scope>NUCLEOTIDE SEQUENCE [LARGE SCALE GENOMIC DNA]</scope>
    <source>
        <strain evidence="3 4">TBRC 0563</strain>
    </source>
</reference>
<dbReference type="Proteomes" id="UP001589627">
    <property type="component" value="Unassembled WGS sequence"/>
</dbReference>
<dbReference type="EMBL" id="JBHLZP010000050">
    <property type="protein sequence ID" value="MFB9832484.1"/>
    <property type="molecule type" value="Genomic_DNA"/>
</dbReference>
<feature type="transmembrane region" description="Helical" evidence="2">
    <location>
        <begin position="160"/>
        <end position="187"/>
    </location>
</feature>
<organism evidence="3 4">
    <name type="scientific">Actinoallomurus acaciae</name>
    <dbReference type="NCBI Taxonomy" id="502577"/>
    <lineage>
        <taxon>Bacteria</taxon>
        <taxon>Bacillati</taxon>
        <taxon>Actinomycetota</taxon>
        <taxon>Actinomycetes</taxon>
        <taxon>Streptosporangiales</taxon>
        <taxon>Thermomonosporaceae</taxon>
        <taxon>Actinoallomurus</taxon>
    </lineage>
</organism>
<comment type="caution">
    <text evidence="3">The sequence shown here is derived from an EMBL/GenBank/DDBJ whole genome shotgun (WGS) entry which is preliminary data.</text>
</comment>
<dbReference type="RefSeq" id="WP_378198288.1">
    <property type="nucleotide sequence ID" value="NZ_JBHLZP010000050.1"/>
</dbReference>
<gene>
    <name evidence="3" type="ORF">ACFFNX_09820</name>
</gene>
<feature type="transmembrane region" description="Helical" evidence="2">
    <location>
        <begin position="108"/>
        <end position="126"/>
    </location>
</feature>
<feature type="region of interest" description="Disordered" evidence="1">
    <location>
        <begin position="1"/>
        <end position="29"/>
    </location>
</feature>
<feature type="transmembrane region" description="Helical" evidence="2">
    <location>
        <begin position="37"/>
        <end position="54"/>
    </location>
</feature>